<dbReference type="AlphaFoldDB" id="A0AAE3HP04"/>
<feature type="transmembrane region" description="Helical" evidence="1">
    <location>
        <begin position="95"/>
        <end position="116"/>
    </location>
</feature>
<organism evidence="2 3">
    <name type="scientific">Methylohalomonas lacus</name>
    <dbReference type="NCBI Taxonomy" id="398773"/>
    <lineage>
        <taxon>Bacteria</taxon>
        <taxon>Pseudomonadati</taxon>
        <taxon>Pseudomonadota</taxon>
        <taxon>Gammaproteobacteria</taxon>
        <taxon>Methylohalomonadales</taxon>
        <taxon>Methylohalomonadaceae</taxon>
        <taxon>Methylohalomonas</taxon>
    </lineage>
</organism>
<protein>
    <recommendedName>
        <fullName evidence="4">DUF1269 domain-containing protein</fullName>
    </recommendedName>
</protein>
<keyword evidence="1" id="KW-1133">Transmembrane helix</keyword>
<evidence type="ECO:0000313" key="3">
    <source>
        <dbReference type="Proteomes" id="UP001204445"/>
    </source>
</evidence>
<dbReference type="EMBL" id="JANUCT010000017">
    <property type="protein sequence ID" value="MCS3904168.1"/>
    <property type="molecule type" value="Genomic_DNA"/>
</dbReference>
<evidence type="ECO:0000313" key="2">
    <source>
        <dbReference type="EMBL" id="MCS3904168.1"/>
    </source>
</evidence>
<gene>
    <name evidence="2" type="ORF">J2T55_002203</name>
</gene>
<keyword evidence="1" id="KW-0812">Transmembrane</keyword>
<accession>A0AAE3HP04</accession>
<keyword evidence="3" id="KW-1185">Reference proteome</keyword>
<evidence type="ECO:0008006" key="4">
    <source>
        <dbReference type="Google" id="ProtNLM"/>
    </source>
</evidence>
<evidence type="ECO:0000256" key="1">
    <source>
        <dbReference type="SAM" id="Phobius"/>
    </source>
</evidence>
<comment type="caution">
    <text evidence="2">The sequence shown here is derived from an EMBL/GenBank/DDBJ whole genome shotgun (WGS) entry which is preliminary data.</text>
</comment>
<keyword evidence="1" id="KW-0472">Membrane</keyword>
<name>A0AAE3HP04_9GAMM</name>
<feature type="transmembrane region" description="Helical" evidence="1">
    <location>
        <begin position="63"/>
        <end position="83"/>
    </location>
</feature>
<dbReference type="Proteomes" id="UP001204445">
    <property type="component" value="Unassembled WGS sequence"/>
</dbReference>
<proteinExistence type="predicted"/>
<reference evidence="2" key="1">
    <citation type="submission" date="2022-08" db="EMBL/GenBank/DDBJ databases">
        <title>Genomic Encyclopedia of Type Strains, Phase III (KMG-III): the genomes of soil and plant-associated and newly described type strains.</title>
        <authorList>
            <person name="Whitman W."/>
        </authorList>
    </citation>
    <scope>NUCLEOTIDE SEQUENCE</scope>
    <source>
        <strain evidence="2">HMT 1</strain>
    </source>
</reference>
<sequence length="173" mass="18860">MRRLYFLTGSIDSARRITDELLLERIPETHIHIVTHTDELPEDLPEATSNELSDFFPGLFKGLGLGALAGLVAALALAFIPWFGLGPAMLINTPLLLAIVAFGALLGAFAGAITGISVPNHALDRFDPELDNGRILVIVDVHRDQADEIRRRVTKVVPDTRYCGVEPLKPAFP</sequence>
<dbReference type="RefSeq" id="WP_259056561.1">
    <property type="nucleotide sequence ID" value="NZ_JANUCT010000017.1"/>
</dbReference>